<dbReference type="PANTHER" id="PTHR13844">
    <property type="entry name" value="SWI/SNF-RELATED MATRIX-ASSOCIATED ACTIN-DEPENDENT REGULATOR OF CHROMATIN SUBFAMILY D"/>
    <property type="match status" value="1"/>
</dbReference>
<feature type="domain" description="DEK-C" evidence="3">
    <location>
        <begin position="1"/>
        <end position="58"/>
    </location>
</feature>
<dbReference type="Proteomes" id="UP001054889">
    <property type="component" value="Unassembled WGS sequence"/>
</dbReference>
<feature type="domain" description="DM2" evidence="2">
    <location>
        <begin position="210"/>
        <end position="287"/>
    </location>
</feature>
<dbReference type="InterPro" id="IPR036885">
    <property type="entry name" value="SWIB_MDM2_dom_sf"/>
</dbReference>
<dbReference type="InterPro" id="IPR014876">
    <property type="entry name" value="DEK_C"/>
</dbReference>
<dbReference type="PROSITE" id="PS51925">
    <property type="entry name" value="SWIB_MDM2"/>
    <property type="match status" value="2"/>
</dbReference>
<reference evidence="4" key="1">
    <citation type="journal article" date="2018" name="DNA Res.">
        <title>Multiple hybrid de novo genome assembly of finger millet, an orphan allotetraploid crop.</title>
        <authorList>
            <person name="Hatakeyama M."/>
            <person name="Aluri S."/>
            <person name="Balachadran M.T."/>
            <person name="Sivarajan S.R."/>
            <person name="Patrignani A."/>
            <person name="Gruter S."/>
            <person name="Poveda L."/>
            <person name="Shimizu-Inatsugi R."/>
            <person name="Baeten J."/>
            <person name="Francoijs K.J."/>
            <person name="Nataraja K.N."/>
            <person name="Reddy Y.A.N."/>
            <person name="Phadnis S."/>
            <person name="Ravikumar R.L."/>
            <person name="Schlapbach R."/>
            <person name="Sreeman S.M."/>
            <person name="Shimizu K.K."/>
        </authorList>
    </citation>
    <scope>NUCLEOTIDE SEQUENCE</scope>
</reference>
<dbReference type="SUPFAM" id="SSF47592">
    <property type="entry name" value="SWIB/MDM2 domain"/>
    <property type="match status" value="2"/>
</dbReference>
<keyword evidence="5" id="KW-1185">Reference proteome</keyword>
<gene>
    <name evidence="4" type="primary">ga18684</name>
    <name evidence="4" type="ORF">PR202_ga18684</name>
</gene>
<dbReference type="InterPro" id="IPR003121">
    <property type="entry name" value="SWIB_MDM2_domain"/>
</dbReference>
<name>A0AAV5CTW1_ELECO</name>
<dbReference type="Pfam" id="PF02201">
    <property type="entry name" value="SWIB"/>
    <property type="match status" value="2"/>
</dbReference>
<dbReference type="SMART" id="SM00151">
    <property type="entry name" value="SWIB"/>
    <property type="match status" value="2"/>
</dbReference>
<comment type="caution">
    <text evidence="4">The sequence shown here is derived from an EMBL/GenBank/DDBJ whole genome shotgun (WGS) entry which is preliminary data.</text>
</comment>
<organism evidence="4 5">
    <name type="scientific">Eleusine coracana subsp. coracana</name>
    <dbReference type="NCBI Taxonomy" id="191504"/>
    <lineage>
        <taxon>Eukaryota</taxon>
        <taxon>Viridiplantae</taxon>
        <taxon>Streptophyta</taxon>
        <taxon>Embryophyta</taxon>
        <taxon>Tracheophyta</taxon>
        <taxon>Spermatophyta</taxon>
        <taxon>Magnoliopsida</taxon>
        <taxon>Liliopsida</taxon>
        <taxon>Poales</taxon>
        <taxon>Poaceae</taxon>
        <taxon>PACMAD clade</taxon>
        <taxon>Chloridoideae</taxon>
        <taxon>Cynodonteae</taxon>
        <taxon>Eleusininae</taxon>
        <taxon>Eleusine</taxon>
    </lineage>
</organism>
<evidence type="ECO:0000259" key="2">
    <source>
        <dbReference type="PROSITE" id="PS51925"/>
    </source>
</evidence>
<evidence type="ECO:0008006" key="6">
    <source>
        <dbReference type="Google" id="ProtNLM"/>
    </source>
</evidence>
<dbReference type="EMBL" id="BQKI01000009">
    <property type="protein sequence ID" value="GJN01418.1"/>
    <property type="molecule type" value="Genomic_DNA"/>
</dbReference>
<dbReference type="CDD" id="cd10567">
    <property type="entry name" value="SWIB-MDM2_like"/>
    <property type="match status" value="2"/>
</dbReference>
<sequence length="392" mass="41983">MVSDQEIASCVESVLRGSVGGPGEVSLAAVLQQAEAKLGMDLSHKAAFIRDQMDLFFGPRLQAPPPKAQTPPAQVSAVSMPQVQPQGQVVAQVQVQPQAPQQMQQQQQQLTALQPQLIFQPMTQLPAVVPGATVPAVSSPPAVPAMAFYPPPPLAFRYTTGLGGAATGGTVSFQQPAPGVGGTASPTAAVQAAGDNKESASKRKRGGPGGLNKVCAISPELQTIVGETAMSRTQIVKQLWAYIRQNNLQDPDDKRKIICNDELRVVFGTDTTDMFKMNKLLAKHITPLDPKHQIHEVKKMKASTMAPQPSPPINQPSVVISDALAKFIGTEGMVPQDDALKYLWDYIKANQLEDVINGSILCDSKLQELFGCESIPMSGLSEMLSHHFIKKT</sequence>
<protein>
    <recommendedName>
        <fullName evidence="6">SWIB complex BAF60b domain-containing protein</fullName>
    </recommendedName>
</protein>
<dbReference type="AlphaFoldDB" id="A0AAV5CTW1"/>
<proteinExistence type="predicted"/>
<accession>A0AAV5CTW1</accession>
<evidence type="ECO:0000259" key="3">
    <source>
        <dbReference type="PROSITE" id="PS51998"/>
    </source>
</evidence>
<dbReference type="Pfam" id="PF08766">
    <property type="entry name" value="DEK_C"/>
    <property type="match status" value="1"/>
</dbReference>
<evidence type="ECO:0000313" key="4">
    <source>
        <dbReference type="EMBL" id="GJN01418.1"/>
    </source>
</evidence>
<feature type="region of interest" description="Disordered" evidence="1">
    <location>
        <begin position="177"/>
        <end position="211"/>
    </location>
</feature>
<evidence type="ECO:0000256" key="1">
    <source>
        <dbReference type="SAM" id="MobiDB-lite"/>
    </source>
</evidence>
<dbReference type="InterPro" id="IPR019835">
    <property type="entry name" value="SWIB_domain"/>
</dbReference>
<dbReference type="Gene3D" id="1.10.245.10">
    <property type="entry name" value="SWIB/MDM2 domain"/>
    <property type="match status" value="2"/>
</dbReference>
<dbReference type="PROSITE" id="PS51998">
    <property type="entry name" value="DEK_C"/>
    <property type="match status" value="1"/>
</dbReference>
<reference evidence="4" key="2">
    <citation type="submission" date="2021-12" db="EMBL/GenBank/DDBJ databases">
        <title>Resequencing data analysis of finger millet.</title>
        <authorList>
            <person name="Hatakeyama M."/>
            <person name="Aluri S."/>
            <person name="Balachadran M.T."/>
            <person name="Sivarajan S.R."/>
            <person name="Poveda L."/>
            <person name="Shimizu-Inatsugi R."/>
            <person name="Schlapbach R."/>
            <person name="Sreeman S.M."/>
            <person name="Shimizu K.K."/>
        </authorList>
    </citation>
    <scope>NUCLEOTIDE SEQUENCE</scope>
</reference>
<feature type="domain" description="DM2" evidence="2">
    <location>
        <begin position="313"/>
        <end position="390"/>
    </location>
</feature>
<evidence type="ECO:0000313" key="5">
    <source>
        <dbReference type="Proteomes" id="UP001054889"/>
    </source>
</evidence>